<evidence type="ECO:0000256" key="2">
    <source>
        <dbReference type="SAM" id="SignalP"/>
    </source>
</evidence>
<sequence>MKSKIVLSLLAIIYTSVLFAQHEGNDFFTLKDGDVTFCQIPSTFNNFNTSSVETGQIVVQHLNVQSIYSILFYGAKFSLEESTACASDELKFMFKIFEDNSGEAGNEIVSLRDSAVLLATATNFNIGTVDVVYHWEYINTNLTNLPESYFLGIQSSSNECRFLWASGPENIEDDRSYKFNPETEMWEELNIGQTVCIESPLTNEISINEGRKTELFPNPTQSSLTLKTDQIYTIEIVNANGQVLSSFQMESQEQKIDVSQFEKGIYFIRFWDNNDTFVEKILIY</sequence>
<keyword evidence="1 2" id="KW-0732">Signal</keyword>
<organism evidence="4 5">
    <name type="scientific">Wandonia haliotis</name>
    <dbReference type="NCBI Taxonomy" id="574963"/>
    <lineage>
        <taxon>Bacteria</taxon>
        <taxon>Pseudomonadati</taxon>
        <taxon>Bacteroidota</taxon>
        <taxon>Flavobacteriia</taxon>
        <taxon>Flavobacteriales</taxon>
        <taxon>Crocinitomicaceae</taxon>
        <taxon>Wandonia</taxon>
    </lineage>
</organism>
<accession>A0ABN1MRB4</accession>
<dbReference type="Pfam" id="PF18962">
    <property type="entry name" value="Por_Secre_tail"/>
    <property type="match status" value="1"/>
</dbReference>
<comment type="caution">
    <text evidence="4">The sequence shown here is derived from an EMBL/GenBank/DDBJ whole genome shotgun (WGS) entry which is preliminary data.</text>
</comment>
<keyword evidence="5" id="KW-1185">Reference proteome</keyword>
<proteinExistence type="predicted"/>
<feature type="signal peptide" evidence="2">
    <location>
        <begin position="1"/>
        <end position="20"/>
    </location>
</feature>
<dbReference type="Proteomes" id="UP001501126">
    <property type="component" value="Unassembled WGS sequence"/>
</dbReference>
<gene>
    <name evidence="4" type="ORF">GCM10009118_22550</name>
</gene>
<reference evidence="4 5" key="1">
    <citation type="journal article" date="2019" name="Int. J. Syst. Evol. Microbiol.">
        <title>The Global Catalogue of Microorganisms (GCM) 10K type strain sequencing project: providing services to taxonomists for standard genome sequencing and annotation.</title>
        <authorList>
            <consortium name="The Broad Institute Genomics Platform"/>
            <consortium name="The Broad Institute Genome Sequencing Center for Infectious Disease"/>
            <person name="Wu L."/>
            <person name="Ma J."/>
        </authorList>
    </citation>
    <scope>NUCLEOTIDE SEQUENCE [LARGE SCALE GENOMIC DNA]</scope>
    <source>
        <strain evidence="4 5">JCM 16083</strain>
    </source>
</reference>
<dbReference type="EMBL" id="BAAAFH010000011">
    <property type="protein sequence ID" value="GAA0875846.1"/>
    <property type="molecule type" value="Genomic_DNA"/>
</dbReference>
<dbReference type="InterPro" id="IPR026444">
    <property type="entry name" value="Secre_tail"/>
</dbReference>
<evidence type="ECO:0000313" key="4">
    <source>
        <dbReference type="EMBL" id="GAA0875846.1"/>
    </source>
</evidence>
<dbReference type="RefSeq" id="WP_343787748.1">
    <property type="nucleotide sequence ID" value="NZ_BAAAFH010000011.1"/>
</dbReference>
<evidence type="ECO:0000313" key="5">
    <source>
        <dbReference type="Proteomes" id="UP001501126"/>
    </source>
</evidence>
<evidence type="ECO:0000256" key="1">
    <source>
        <dbReference type="ARBA" id="ARBA00022729"/>
    </source>
</evidence>
<dbReference type="NCBIfam" id="TIGR04183">
    <property type="entry name" value="Por_Secre_tail"/>
    <property type="match status" value="1"/>
</dbReference>
<evidence type="ECO:0000259" key="3">
    <source>
        <dbReference type="Pfam" id="PF18962"/>
    </source>
</evidence>
<feature type="chain" id="PRO_5045432605" description="Secretion system C-terminal sorting domain-containing protein" evidence="2">
    <location>
        <begin position="21"/>
        <end position="284"/>
    </location>
</feature>
<feature type="domain" description="Secretion system C-terminal sorting" evidence="3">
    <location>
        <begin position="215"/>
        <end position="283"/>
    </location>
</feature>
<protein>
    <recommendedName>
        <fullName evidence="3">Secretion system C-terminal sorting domain-containing protein</fullName>
    </recommendedName>
</protein>
<name>A0ABN1MRB4_9FLAO</name>